<evidence type="ECO:0000313" key="3">
    <source>
        <dbReference type="Proteomes" id="UP000649573"/>
    </source>
</evidence>
<feature type="domain" description="SnoaL-like" evidence="1">
    <location>
        <begin position="16"/>
        <end position="136"/>
    </location>
</feature>
<sequence>MTDPLDAGRRDSAGPLLDQLAVAGLVRRERDARDHGRWEEMASSFAPDSVVHISWFHGSGAEFVAGSRKIAASGLTGRHRLWPSLVRCNGDRAIAETDMAVELRRRVGGVEVDNTAYARLLTRARRTPDGWRIVRFESIYQRDALVPVVPGTAPEIRPEDLEKYRPSYRFLSYLMALDGHELAQDLPGDDRPELARAVRDAALDWLDTGR</sequence>
<dbReference type="InterPro" id="IPR037401">
    <property type="entry name" value="SnoaL-like"/>
</dbReference>
<comment type="caution">
    <text evidence="2">The sequence shown here is derived from an EMBL/GenBank/DDBJ whole genome shotgun (WGS) entry which is preliminary data.</text>
</comment>
<protein>
    <recommendedName>
        <fullName evidence="1">SnoaL-like domain-containing protein</fullName>
    </recommendedName>
</protein>
<keyword evidence="3" id="KW-1185">Reference proteome</keyword>
<dbReference type="InterPro" id="IPR032710">
    <property type="entry name" value="NTF2-like_dom_sf"/>
</dbReference>
<dbReference type="Proteomes" id="UP000649573">
    <property type="component" value="Unassembled WGS sequence"/>
</dbReference>
<dbReference type="SUPFAM" id="SSF54427">
    <property type="entry name" value="NTF2-like"/>
    <property type="match status" value="1"/>
</dbReference>
<dbReference type="Pfam" id="PF13577">
    <property type="entry name" value="SnoaL_4"/>
    <property type="match status" value="1"/>
</dbReference>
<organism evidence="2 3">
    <name type="scientific">Lentzea flava</name>
    <dbReference type="NCBI Taxonomy" id="103732"/>
    <lineage>
        <taxon>Bacteria</taxon>
        <taxon>Bacillati</taxon>
        <taxon>Actinomycetota</taxon>
        <taxon>Actinomycetes</taxon>
        <taxon>Pseudonocardiales</taxon>
        <taxon>Pseudonocardiaceae</taxon>
        <taxon>Lentzea</taxon>
    </lineage>
</organism>
<gene>
    <name evidence="2" type="ORF">GCM10010178_26040</name>
</gene>
<dbReference type="Gene3D" id="3.10.450.50">
    <property type="match status" value="1"/>
</dbReference>
<dbReference type="EMBL" id="BMRE01000008">
    <property type="protein sequence ID" value="GGU32615.1"/>
    <property type="molecule type" value="Genomic_DNA"/>
</dbReference>
<name>A0ABQ2UJC1_9PSEU</name>
<evidence type="ECO:0000259" key="1">
    <source>
        <dbReference type="Pfam" id="PF13577"/>
    </source>
</evidence>
<dbReference type="RefSeq" id="WP_189253892.1">
    <property type="nucleotide sequence ID" value="NZ_BMRE01000008.1"/>
</dbReference>
<reference evidence="3" key="1">
    <citation type="journal article" date="2019" name="Int. J. Syst. Evol. Microbiol.">
        <title>The Global Catalogue of Microorganisms (GCM) 10K type strain sequencing project: providing services to taxonomists for standard genome sequencing and annotation.</title>
        <authorList>
            <consortium name="The Broad Institute Genomics Platform"/>
            <consortium name="The Broad Institute Genome Sequencing Center for Infectious Disease"/>
            <person name="Wu L."/>
            <person name="Ma J."/>
        </authorList>
    </citation>
    <scope>NUCLEOTIDE SEQUENCE [LARGE SCALE GENOMIC DNA]</scope>
    <source>
        <strain evidence="3">JCM 3296</strain>
    </source>
</reference>
<evidence type="ECO:0000313" key="2">
    <source>
        <dbReference type="EMBL" id="GGU32615.1"/>
    </source>
</evidence>
<accession>A0ABQ2UJC1</accession>
<proteinExistence type="predicted"/>